<evidence type="ECO:0000256" key="1">
    <source>
        <dbReference type="ARBA" id="ARBA00023002"/>
    </source>
</evidence>
<accession>A0A391NRQ5</accession>
<dbReference type="GO" id="GO:0051287">
    <property type="term" value="F:NAD binding"/>
    <property type="evidence" value="ECO:0007669"/>
    <property type="project" value="InterPro"/>
</dbReference>
<organism evidence="3 4">
    <name type="scientific">Kipferlia bialata</name>
    <dbReference type="NCBI Taxonomy" id="797122"/>
    <lineage>
        <taxon>Eukaryota</taxon>
        <taxon>Metamonada</taxon>
        <taxon>Carpediemonas-like organisms</taxon>
        <taxon>Kipferlia</taxon>
    </lineage>
</organism>
<dbReference type="InterPro" id="IPR006140">
    <property type="entry name" value="D-isomer_DH_NAD-bd"/>
</dbReference>
<dbReference type="InterPro" id="IPR036291">
    <property type="entry name" value="NAD(P)-bd_dom_sf"/>
</dbReference>
<proteinExistence type="predicted"/>
<evidence type="ECO:0000313" key="4">
    <source>
        <dbReference type="Proteomes" id="UP000265618"/>
    </source>
</evidence>
<dbReference type="Gene3D" id="3.40.50.720">
    <property type="entry name" value="NAD(P)-binding Rossmann-like Domain"/>
    <property type="match status" value="2"/>
</dbReference>
<keyword evidence="1" id="KW-0560">Oxidoreductase</keyword>
<reference evidence="3 4" key="1">
    <citation type="journal article" date="2018" name="PLoS ONE">
        <title>The draft genome of Kipferlia bialata reveals reductive genome evolution in fornicate parasites.</title>
        <authorList>
            <person name="Tanifuji G."/>
            <person name="Takabayashi S."/>
            <person name="Kume K."/>
            <person name="Takagi M."/>
            <person name="Nakayama T."/>
            <person name="Kamikawa R."/>
            <person name="Inagaki Y."/>
            <person name="Hashimoto T."/>
        </authorList>
    </citation>
    <scope>NUCLEOTIDE SEQUENCE [LARGE SCALE GENOMIC DNA]</scope>
    <source>
        <strain evidence="3">NY0173</strain>
    </source>
</reference>
<evidence type="ECO:0000313" key="3">
    <source>
        <dbReference type="EMBL" id="GCA64071.1"/>
    </source>
</evidence>
<dbReference type="Proteomes" id="UP000265618">
    <property type="component" value="Unassembled WGS sequence"/>
</dbReference>
<dbReference type="Pfam" id="PF02826">
    <property type="entry name" value="2-Hacid_dh_C"/>
    <property type="match status" value="1"/>
</dbReference>
<dbReference type="EMBL" id="BDIP01006041">
    <property type="protein sequence ID" value="GCA64071.1"/>
    <property type="molecule type" value="Genomic_DNA"/>
</dbReference>
<dbReference type="GO" id="GO:0016491">
    <property type="term" value="F:oxidoreductase activity"/>
    <property type="evidence" value="ECO:0007669"/>
    <property type="project" value="UniProtKB-KW"/>
</dbReference>
<dbReference type="InterPro" id="IPR050223">
    <property type="entry name" value="D-isomer_2-hydroxyacid_DH"/>
</dbReference>
<sequence>LRGRRVGVVGAGQLGTKVALALQGLGANVAYYSRSKARPVLDDAGIPRLSLTDLMASCDILTLHIPRDTVVVDRDTLGLFKGGLVINTSLGLPVDCGAMHEWLTQEGHHLAADHDGLGTLPASVRDLPGVSYYPYYSGFTQEAVSRLVGGVVTNMAAHLQREGGAEAERQPPVFENG</sequence>
<name>A0A391NRQ5_9EUKA</name>
<dbReference type="SUPFAM" id="SSF51735">
    <property type="entry name" value="NAD(P)-binding Rossmann-fold domains"/>
    <property type="match status" value="1"/>
</dbReference>
<feature type="domain" description="D-isomer specific 2-hydroxyacid dehydrogenase NAD-binding" evidence="2">
    <location>
        <begin position="1"/>
        <end position="109"/>
    </location>
</feature>
<dbReference type="PANTHER" id="PTHR10996">
    <property type="entry name" value="2-HYDROXYACID DEHYDROGENASE-RELATED"/>
    <property type="match status" value="1"/>
</dbReference>
<evidence type="ECO:0000259" key="2">
    <source>
        <dbReference type="Pfam" id="PF02826"/>
    </source>
</evidence>
<keyword evidence="4" id="KW-1185">Reference proteome</keyword>
<gene>
    <name evidence="3" type="ORF">KIPB_013074</name>
</gene>
<feature type="non-terminal residue" evidence="3">
    <location>
        <position position="1"/>
    </location>
</feature>
<dbReference type="OrthoDB" id="1621027at2759"/>
<protein>
    <recommendedName>
        <fullName evidence="2">D-isomer specific 2-hydroxyacid dehydrogenase NAD-binding domain-containing protein</fullName>
    </recommendedName>
</protein>
<comment type="caution">
    <text evidence="3">The sequence shown here is derived from an EMBL/GenBank/DDBJ whole genome shotgun (WGS) entry which is preliminary data.</text>
</comment>
<dbReference type="AlphaFoldDB" id="A0A391NRQ5"/>